<dbReference type="GO" id="GO:0005524">
    <property type="term" value="F:ATP binding"/>
    <property type="evidence" value="ECO:0007669"/>
    <property type="project" value="UniProtKB-UniRule"/>
</dbReference>
<comment type="function">
    <text evidence="1">Catalyzes two steps in the biosynthesis of the molybdenum cofactor. In the first step, molybdopterin is adenylated. Subsequently, molybdate is inserted into adenylated molybdopterin and AMP is released.</text>
</comment>
<dbReference type="Pfam" id="PF00994">
    <property type="entry name" value="MoCF_biosynth"/>
    <property type="match status" value="1"/>
</dbReference>
<dbReference type="GO" id="GO:0007529">
    <property type="term" value="P:establishment of synaptic specificity at neuromuscular junction"/>
    <property type="evidence" value="ECO:0007669"/>
    <property type="project" value="TreeGrafter"/>
</dbReference>
<feature type="non-terminal residue" evidence="3">
    <location>
        <position position="1"/>
    </location>
</feature>
<comment type="cofactor">
    <cofactor evidence="1">
        <name>Mg(2+)</name>
        <dbReference type="ChEBI" id="CHEBI:18420"/>
    </cofactor>
</comment>
<keyword evidence="1" id="KW-0808">Transferase</keyword>
<protein>
    <recommendedName>
        <fullName evidence="2">MoaB/Mog domain-containing protein</fullName>
    </recommendedName>
</protein>
<name>A0A8J2J588_9HEXA</name>
<comment type="caution">
    <text evidence="3">The sequence shown here is derived from an EMBL/GenBank/DDBJ whole genome shotgun (WGS) entry which is preliminary data.</text>
</comment>
<comment type="similarity">
    <text evidence="1">Belongs to the MoeA family.</text>
</comment>
<dbReference type="GO" id="GO:0030425">
    <property type="term" value="C:dendrite"/>
    <property type="evidence" value="ECO:0007669"/>
    <property type="project" value="TreeGrafter"/>
</dbReference>
<dbReference type="PANTHER" id="PTHR10192">
    <property type="entry name" value="MOLYBDOPTERIN BIOSYNTHESIS PROTEIN"/>
    <property type="match status" value="1"/>
</dbReference>
<comment type="catalytic activity">
    <reaction evidence="1">
        <text>molybdopterin + ATP + H(+) = adenylyl-molybdopterin + diphosphate</text>
        <dbReference type="Rhea" id="RHEA:31331"/>
        <dbReference type="ChEBI" id="CHEBI:15378"/>
        <dbReference type="ChEBI" id="CHEBI:30616"/>
        <dbReference type="ChEBI" id="CHEBI:33019"/>
        <dbReference type="ChEBI" id="CHEBI:58698"/>
        <dbReference type="ChEBI" id="CHEBI:62727"/>
    </reaction>
</comment>
<dbReference type="GO" id="GO:0072579">
    <property type="term" value="P:glycine receptor clustering"/>
    <property type="evidence" value="ECO:0007669"/>
    <property type="project" value="TreeGrafter"/>
</dbReference>
<reference evidence="3" key="1">
    <citation type="submission" date="2021-06" db="EMBL/GenBank/DDBJ databases">
        <authorList>
            <person name="Hodson N. C."/>
            <person name="Mongue J. A."/>
            <person name="Jaron S. K."/>
        </authorList>
    </citation>
    <scope>NUCLEOTIDE SEQUENCE</scope>
</reference>
<keyword evidence="1" id="KW-0501">Molybdenum cofactor biosynthesis</keyword>
<evidence type="ECO:0000313" key="3">
    <source>
        <dbReference type="EMBL" id="CAG7700040.1"/>
    </source>
</evidence>
<comment type="catalytic activity">
    <reaction evidence="1">
        <text>adenylyl-molybdopterin + molybdate = Mo-molybdopterin + AMP + H(+)</text>
        <dbReference type="Rhea" id="RHEA:35047"/>
        <dbReference type="ChEBI" id="CHEBI:15378"/>
        <dbReference type="ChEBI" id="CHEBI:36264"/>
        <dbReference type="ChEBI" id="CHEBI:62727"/>
        <dbReference type="ChEBI" id="CHEBI:71302"/>
        <dbReference type="ChEBI" id="CHEBI:456215"/>
    </reaction>
</comment>
<sequence length="81" mass="8832">KQVLTLDLKAKIHFGSVLMKPGKPTTFASCDFNGIKKLIFGLPGNPVSATVTSHLFVIPACRKLCGWPNPFYTTVKVKVTL</sequence>
<dbReference type="GO" id="GO:0061598">
    <property type="term" value="F:molybdopterin adenylyltransferase activity"/>
    <property type="evidence" value="ECO:0007669"/>
    <property type="project" value="UniProtKB-UniRule"/>
</dbReference>
<accession>A0A8J2J588</accession>
<dbReference type="GO" id="GO:0061599">
    <property type="term" value="F:molybdopterin molybdotransferase activity"/>
    <property type="evidence" value="ECO:0007669"/>
    <property type="project" value="UniProtKB-UniRule"/>
</dbReference>
<proteinExistence type="inferred from homology"/>
<organism evidence="3 4">
    <name type="scientific">Allacma fusca</name>
    <dbReference type="NCBI Taxonomy" id="39272"/>
    <lineage>
        <taxon>Eukaryota</taxon>
        <taxon>Metazoa</taxon>
        <taxon>Ecdysozoa</taxon>
        <taxon>Arthropoda</taxon>
        <taxon>Hexapoda</taxon>
        <taxon>Collembola</taxon>
        <taxon>Symphypleona</taxon>
        <taxon>Sminthuridae</taxon>
        <taxon>Allacma</taxon>
    </lineage>
</organism>
<dbReference type="InterPro" id="IPR038987">
    <property type="entry name" value="MoeA-like"/>
</dbReference>
<dbReference type="GO" id="GO:0006777">
    <property type="term" value="P:Mo-molybdopterin cofactor biosynthetic process"/>
    <property type="evidence" value="ECO:0007669"/>
    <property type="project" value="UniProtKB-UniRule"/>
</dbReference>
<dbReference type="GO" id="GO:0005829">
    <property type="term" value="C:cytosol"/>
    <property type="evidence" value="ECO:0007669"/>
    <property type="project" value="TreeGrafter"/>
</dbReference>
<dbReference type="Proteomes" id="UP000708208">
    <property type="component" value="Unassembled WGS sequence"/>
</dbReference>
<feature type="non-terminal residue" evidence="3">
    <location>
        <position position="81"/>
    </location>
</feature>
<keyword evidence="1" id="KW-0500">Molybdenum</keyword>
<keyword evidence="4" id="KW-1185">Reference proteome</keyword>
<comment type="pathway">
    <text evidence="1">Cofactor biosynthesis; molybdopterin biosynthesis.</text>
</comment>
<dbReference type="OrthoDB" id="4349954at2759"/>
<dbReference type="PANTHER" id="PTHR10192:SF5">
    <property type="entry name" value="GEPHYRIN"/>
    <property type="match status" value="1"/>
</dbReference>
<dbReference type="EMBL" id="CAJVCH010026229">
    <property type="protein sequence ID" value="CAG7700040.1"/>
    <property type="molecule type" value="Genomic_DNA"/>
</dbReference>
<dbReference type="GO" id="GO:0097112">
    <property type="term" value="P:gamma-aminobutyric acid receptor clustering"/>
    <property type="evidence" value="ECO:0007669"/>
    <property type="project" value="TreeGrafter"/>
</dbReference>
<evidence type="ECO:0000259" key="2">
    <source>
        <dbReference type="Pfam" id="PF00994"/>
    </source>
</evidence>
<dbReference type="AlphaFoldDB" id="A0A8J2J588"/>
<evidence type="ECO:0000313" key="4">
    <source>
        <dbReference type="Proteomes" id="UP000708208"/>
    </source>
</evidence>
<evidence type="ECO:0000256" key="1">
    <source>
        <dbReference type="RuleBase" id="RU365090"/>
    </source>
</evidence>
<dbReference type="InterPro" id="IPR001453">
    <property type="entry name" value="MoaB/Mog_dom"/>
</dbReference>
<dbReference type="GO" id="GO:0098970">
    <property type="term" value="P:postsynaptic neurotransmitter receptor diffusion trapping"/>
    <property type="evidence" value="ECO:0007669"/>
    <property type="project" value="TreeGrafter"/>
</dbReference>
<feature type="domain" description="MoaB/Mog" evidence="2">
    <location>
        <begin position="11"/>
        <end position="62"/>
    </location>
</feature>
<dbReference type="GO" id="GO:0046872">
    <property type="term" value="F:metal ion binding"/>
    <property type="evidence" value="ECO:0007669"/>
    <property type="project" value="UniProtKB-UniRule"/>
</dbReference>
<gene>
    <name evidence="3" type="ORF">AFUS01_LOCUS4217</name>
</gene>
<keyword evidence="1" id="KW-0460">Magnesium</keyword>
<keyword evidence="1" id="KW-0479">Metal-binding</keyword>
<dbReference type="GO" id="GO:0099634">
    <property type="term" value="C:postsynaptic specialization membrane"/>
    <property type="evidence" value="ECO:0007669"/>
    <property type="project" value="GOC"/>
</dbReference>